<protein>
    <submittedName>
        <fullName evidence="2">Transcription factor</fullName>
    </submittedName>
</protein>
<sequence length="129" mass="14866">MQAYCRHLLNAVSIEHSILRLLYRLKSSCAKSPERNETEIRNKFRLEWSEPLVTFALCSGIWSSHVVRVYTATQVENEIATTKREYLQAAFGIMKTCKLIGWKQAVTCLEKRGSDTSYKGERFCIGSKR</sequence>
<dbReference type="EMBL" id="BQNB010018332">
    <property type="protein sequence ID" value="GJT73228.1"/>
    <property type="molecule type" value="Genomic_DNA"/>
</dbReference>
<dbReference type="Proteomes" id="UP001151760">
    <property type="component" value="Unassembled WGS sequence"/>
</dbReference>
<dbReference type="Pfam" id="PF04784">
    <property type="entry name" value="DUF547"/>
    <property type="match status" value="1"/>
</dbReference>
<dbReference type="PANTHER" id="PTHR46248:SF12">
    <property type="entry name" value="TERNARY COMPLEX FACTOR MIP1 LEUCINE-ZIPPER PROTEIN"/>
    <property type="match status" value="1"/>
</dbReference>
<proteinExistence type="predicted"/>
<accession>A0ABQ5GC33</accession>
<evidence type="ECO:0000313" key="2">
    <source>
        <dbReference type="EMBL" id="GJT73228.1"/>
    </source>
</evidence>
<dbReference type="InterPro" id="IPR006869">
    <property type="entry name" value="DUF547"/>
</dbReference>
<reference evidence="2" key="2">
    <citation type="submission" date="2022-01" db="EMBL/GenBank/DDBJ databases">
        <authorList>
            <person name="Yamashiro T."/>
            <person name="Shiraishi A."/>
            <person name="Satake H."/>
            <person name="Nakayama K."/>
        </authorList>
    </citation>
    <scope>NUCLEOTIDE SEQUENCE</scope>
</reference>
<reference evidence="2" key="1">
    <citation type="journal article" date="2022" name="Int. J. Mol. Sci.">
        <title>Draft Genome of Tanacetum Coccineum: Genomic Comparison of Closely Related Tanacetum-Family Plants.</title>
        <authorList>
            <person name="Yamashiro T."/>
            <person name="Shiraishi A."/>
            <person name="Nakayama K."/>
            <person name="Satake H."/>
        </authorList>
    </citation>
    <scope>NUCLEOTIDE SEQUENCE</scope>
</reference>
<comment type="caution">
    <text evidence="2">The sequence shown here is derived from an EMBL/GenBank/DDBJ whole genome shotgun (WGS) entry which is preliminary data.</text>
</comment>
<gene>
    <name evidence="2" type="ORF">Tco_1032514</name>
</gene>
<keyword evidence="3" id="KW-1185">Reference proteome</keyword>
<evidence type="ECO:0000259" key="1">
    <source>
        <dbReference type="Pfam" id="PF04784"/>
    </source>
</evidence>
<dbReference type="PANTHER" id="PTHR46248">
    <property type="entry name" value="EXPRESSED PROTEIN"/>
    <property type="match status" value="1"/>
</dbReference>
<name>A0ABQ5GC33_9ASTR</name>
<evidence type="ECO:0000313" key="3">
    <source>
        <dbReference type="Proteomes" id="UP001151760"/>
    </source>
</evidence>
<organism evidence="2 3">
    <name type="scientific">Tanacetum coccineum</name>
    <dbReference type="NCBI Taxonomy" id="301880"/>
    <lineage>
        <taxon>Eukaryota</taxon>
        <taxon>Viridiplantae</taxon>
        <taxon>Streptophyta</taxon>
        <taxon>Embryophyta</taxon>
        <taxon>Tracheophyta</taxon>
        <taxon>Spermatophyta</taxon>
        <taxon>Magnoliopsida</taxon>
        <taxon>eudicotyledons</taxon>
        <taxon>Gunneridae</taxon>
        <taxon>Pentapetalae</taxon>
        <taxon>asterids</taxon>
        <taxon>campanulids</taxon>
        <taxon>Asterales</taxon>
        <taxon>Asteraceae</taxon>
        <taxon>Asteroideae</taxon>
        <taxon>Anthemideae</taxon>
        <taxon>Anthemidinae</taxon>
        <taxon>Tanacetum</taxon>
    </lineage>
</organism>
<feature type="domain" description="DUF547" evidence="1">
    <location>
        <begin position="7"/>
        <end position="87"/>
    </location>
</feature>